<organism evidence="1 2">
    <name type="scientific">Aspergillus campestris (strain IBT 28561)</name>
    <dbReference type="NCBI Taxonomy" id="1392248"/>
    <lineage>
        <taxon>Eukaryota</taxon>
        <taxon>Fungi</taxon>
        <taxon>Dikarya</taxon>
        <taxon>Ascomycota</taxon>
        <taxon>Pezizomycotina</taxon>
        <taxon>Eurotiomycetes</taxon>
        <taxon>Eurotiomycetidae</taxon>
        <taxon>Eurotiales</taxon>
        <taxon>Aspergillaceae</taxon>
        <taxon>Aspergillus</taxon>
        <taxon>Aspergillus subgen. Circumdati</taxon>
    </lineage>
</organism>
<gene>
    <name evidence="1" type="ORF">P168DRAFT_61821</name>
</gene>
<protein>
    <submittedName>
        <fullName evidence="1">Uncharacterized protein</fullName>
    </submittedName>
</protein>
<reference evidence="1" key="1">
    <citation type="submission" date="2016-12" db="EMBL/GenBank/DDBJ databases">
        <title>The genomes of Aspergillus section Nigri reveals drivers in fungal speciation.</title>
        <authorList>
            <consortium name="DOE Joint Genome Institute"/>
            <person name="Vesth T.C."/>
            <person name="Nybo J."/>
            <person name="Theobald S."/>
            <person name="Brandl J."/>
            <person name="Frisvad J.C."/>
            <person name="Nielsen K.F."/>
            <person name="Lyhne E.K."/>
            <person name="Kogle M.E."/>
            <person name="Kuo A."/>
            <person name="Riley R."/>
            <person name="Clum A."/>
            <person name="Nolan M."/>
            <person name="Lipzen A."/>
            <person name="Salamov A."/>
            <person name="Henrissat B."/>
            <person name="Wiebenga A."/>
            <person name="De vries R.P."/>
            <person name="Grigoriev I.V."/>
            <person name="Mortensen U.H."/>
            <person name="Andersen M.R."/>
            <person name="Baker S.E."/>
        </authorList>
    </citation>
    <scope>NUCLEOTIDE SEQUENCE</scope>
    <source>
        <strain evidence="1">IBT 28561</strain>
    </source>
</reference>
<accession>A0A2I1CUM0</accession>
<dbReference type="EMBL" id="MSFM01000012">
    <property type="protein sequence ID" value="PKY01307.1"/>
    <property type="molecule type" value="Genomic_DNA"/>
</dbReference>
<keyword evidence="2" id="KW-1185">Reference proteome</keyword>
<dbReference type="Proteomes" id="UP000234254">
    <property type="component" value="Unassembled WGS sequence"/>
</dbReference>
<sequence length="114" mass="12387">MVRFRRFFTRSASNLPPSVPPMSRARLRTGGEVDSKVSLCPGGFDPLGKFNPVSHTILASKGLPADSGLSGYSWRTLPPGESFGGSLGSSHIHWRLNVVILHLHFLQVCICGKE</sequence>
<name>A0A2I1CUM0_ASPC2</name>
<dbReference type="AlphaFoldDB" id="A0A2I1CUM0"/>
<comment type="caution">
    <text evidence="1">The sequence shown here is derived from an EMBL/GenBank/DDBJ whole genome shotgun (WGS) entry which is preliminary data.</text>
</comment>
<dbReference type="VEuPathDB" id="FungiDB:P168DRAFT_61821"/>
<dbReference type="GeneID" id="36549590"/>
<dbReference type="RefSeq" id="XP_024689901.1">
    <property type="nucleotide sequence ID" value="XM_024842061.1"/>
</dbReference>
<evidence type="ECO:0000313" key="2">
    <source>
        <dbReference type="Proteomes" id="UP000234254"/>
    </source>
</evidence>
<evidence type="ECO:0000313" key="1">
    <source>
        <dbReference type="EMBL" id="PKY01307.1"/>
    </source>
</evidence>
<proteinExistence type="predicted"/>